<reference evidence="9 10" key="1">
    <citation type="submission" date="2016-10" db="EMBL/GenBank/DDBJ databases">
        <authorList>
            <person name="de Groot N.N."/>
        </authorList>
    </citation>
    <scope>NUCLEOTIDE SEQUENCE [LARGE SCALE GENOMIC DNA]</scope>
    <source>
        <strain evidence="9 10">DSM 22007</strain>
    </source>
</reference>
<organism evidence="9 10">
    <name type="scientific">Thalassovita taeanensis</name>
    <dbReference type="NCBI Taxonomy" id="657014"/>
    <lineage>
        <taxon>Bacteria</taxon>
        <taxon>Pseudomonadati</taxon>
        <taxon>Pseudomonadota</taxon>
        <taxon>Alphaproteobacteria</taxon>
        <taxon>Rhodobacterales</taxon>
        <taxon>Roseobacteraceae</taxon>
        <taxon>Thalassovita</taxon>
    </lineage>
</organism>
<comment type="subcellular location">
    <subcellularLocation>
        <location evidence="1 8">Cell membrane</location>
        <topology evidence="1 8">Multi-pass membrane protein</topology>
    </subcellularLocation>
</comment>
<dbReference type="Pfam" id="PF01925">
    <property type="entry name" value="TauE"/>
    <property type="match status" value="1"/>
</dbReference>
<evidence type="ECO:0000256" key="4">
    <source>
        <dbReference type="ARBA" id="ARBA00022475"/>
    </source>
</evidence>
<feature type="transmembrane region" description="Helical" evidence="8">
    <location>
        <begin position="72"/>
        <end position="94"/>
    </location>
</feature>
<feature type="transmembrane region" description="Helical" evidence="8">
    <location>
        <begin position="100"/>
        <end position="119"/>
    </location>
</feature>
<keyword evidence="4 8" id="KW-1003">Cell membrane</keyword>
<evidence type="ECO:0000256" key="6">
    <source>
        <dbReference type="ARBA" id="ARBA00022989"/>
    </source>
</evidence>
<comment type="similarity">
    <text evidence="2 8">Belongs to the 4-toluene sulfonate uptake permease (TSUP) (TC 2.A.102) family.</text>
</comment>
<dbReference type="EMBL" id="FOEP01000018">
    <property type="protein sequence ID" value="SEQ98148.1"/>
    <property type="molecule type" value="Genomic_DNA"/>
</dbReference>
<dbReference type="PANTHER" id="PTHR30269">
    <property type="entry name" value="TRANSMEMBRANE PROTEIN YFCA"/>
    <property type="match status" value="1"/>
</dbReference>
<keyword evidence="5 8" id="KW-0812">Transmembrane</keyword>
<dbReference type="InterPro" id="IPR052017">
    <property type="entry name" value="TSUP"/>
</dbReference>
<evidence type="ECO:0000256" key="3">
    <source>
        <dbReference type="ARBA" id="ARBA00022448"/>
    </source>
</evidence>
<sequence>MVTDLLLLCLAGTAAGLLNAVAGGGTFLSLPALIYVGVPPVAANATATLSALPGYMSSAWGFRGDMRAEGTLGLRAILCLAALGSILGALLLIVTPGETFLWIVPWLLMLATALFAVGPKLLMLLRQRGDGIAGPVLSGAAILAVSIFGGYFNGGLGIMLLATFGLLGHVDLHGMNGLKNVMAAVLSFVSAAAFVWADLIAWEQAAVMALGAMAGGYVGARLSRRIVRTDLLRGFITLVGASMTVAFFVM</sequence>
<name>A0A1H9KGC6_9RHOB</name>
<dbReference type="Proteomes" id="UP000198634">
    <property type="component" value="Unassembled WGS sequence"/>
</dbReference>
<feature type="transmembrane region" description="Helical" evidence="8">
    <location>
        <begin position="131"/>
        <end position="148"/>
    </location>
</feature>
<evidence type="ECO:0000256" key="7">
    <source>
        <dbReference type="ARBA" id="ARBA00023136"/>
    </source>
</evidence>
<evidence type="ECO:0000256" key="1">
    <source>
        <dbReference type="ARBA" id="ARBA00004651"/>
    </source>
</evidence>
<accession>A0A1H9KGC6</accession>
<evidence type="ECO:0000256" key="2">
    <source>
        <dbReference type="ARBA" id="ARBA00009142"/>
    </source>
</evidence>
<gene>
    <name evidence="9" type="ORF">SAMN04488092_11867</name>
</gene>
<feature type="transmembrane region" description="Helical" evidence="8">
    <location>
        <begin position="231"/>
        <end position="249"/>
    </location>
</feature>
<dbReference type="InterPro" id="IPR002781">
    <property type="entry name" value="TM_pro_TauE-like"/>
</dbReference>
<keyword evidence="7 8" id="KW-0472">Membrane</keyword>
<keyword evidence="10" id="KW-1185">Reference proteome</keyword>
<evidence type="ECO:0000256" key="5">
    <source>
        <dbReference type="ARBA" id="ARBA00022692"/>
    </source>
</evidence>
<keyword evidence="3" id="KW-0813">Transport</keyword>
<keyword evidence="6 8" id="KW-1133">Transmembrane helix</keyword>
<dbReference type="GO" id="GO:0005886">
    <property type="term" value="C:plasma membrane"/>
    <property type="evidence" value="ECO:0007669"/>
    <property type="project" value="UniProtKB-SubCell"/>
</dbReference>
<dbReference type="AlphaFoldDB" id="A0A1H9KGC6"/>
<feature type="transmembrane region" description="Helical" evidence="8">
    <location>
        <begin position="177"/>
        <end position="196"/>
    </location>
</feature>
<evidence type="ECO:0000313" key="9">
    <source>
        <dbReference type="EMBL" id="SEQ98148.1"/>
    </source>
</evidence>
<dbReference type="PANTHER" id="PTHR30269:SF0">
    <property type="entry name" value="MEMBRANE TRANSPORTER PROTEIN YFCA-RELATED"/>
    <property type="match status" value="1"/>
</dbReference>
<evidence type="ECO:0000256" key="8">
    <source>
        <dbReference type="RuleBase" id="RU363041"/>
    </source>
</evidence>
<protein>
    <recommendedName>
        <fullName evidence="8">Probable membrane transporter protein</fullName>
    </recommendedName>
</protein>
<evidence type="ECO:0000313" key="10">
    <source>
        <dbReference type="Proteomes" id="UP000198634"/>
    </source>
</evidence>
<proteinExistence type="inferred from homology"/>